<comment type="similarity">
    <text evidence="1">Belongs to the LysR transcriptional regulatory family.</text>
</comment>
<dbReference type="InterPro" id="IPR000847">
    <property type="entry name" value="LysR_HTH_N"/>
</dbReference>
<dbReference type="KEGG" id="kcm:ABWK59_13865"/>
<reference evidence="6" key="1">
    <citation type="submission" date="2024-06" db="EMBL/GenBank/DDBJ databases">
        <title>The genome sequences of Kitasatospora sp. strain HUAS MG31.</title>
        <authorList>
            <person name="Mo P."/>
        </authorList>
    </citation>
    <scope>NUCLEOTIDE SEQUENCE</scope>
    <source>
        <strain evidence="6">HUAS MG31</strain>
    </source>
</reference>
<dbReference type="AlphaFoldDB" id="A0AAU8JVL8"/>
<dbReference type="InterPro" id="IPR036390">
    <property type="entry name" value="WH_DNA-bd_sf"/>
</dbReference>
<sequence length="304" mass="32484">MKLSQITVFVAIADTGSFTNAAKALSISQSAVSHAIAGLEASLGVALMKRDRSGVELTGVGRRVLTHARELLLRAEQMRVEADTVRTDVGGTIRIGTSQSFAARLLPRLMTEFRARLPHVDILLREGTDKQITDWLRGYVIDVGIVTLPKKDLTVTPLMQDEVFAVLPGDHPLAASESLAVRQLVDEEFVMPVGAVEPILRTVFRTVGREPTVAYRVHGVNALLAMVAEGHGVTVVPALAMPGTLPPDADLRAVPFSPPVFRHLGIGVRTAARNAPAVAAFVSAAQELARSEGWSRPATGEAGR</sequence>
<dbReference type="PANTHER" id="PTHR30419:SF24">
    <property type="entry name" value="HTH-TYPE TRANSCRIPTIONAL REGULATOR CZCR"/>
    <property type="match status" value="1"/>
</dbReference>
<organism evidence="6">
    <name type="scientific">Kitasatospora camelliae</name>
    <dbReference type="NCBI Taxonomy" id="3156397"/>
    <lineage>
        <taxon>Bacteria</taxon>
        <taxon>Bacillati</taxon>
        <taxon>Actinomycetota</taxon>
        <taxon>Actinomycetes</taxon>
        <taxon>Kitasatosporales</taxon>
        <taxon>Streptomycetaceae</taxon>
        <taxon>Kitasatospora</taxon>
    </lineage>
</organism>
<keyword evidence="4" id="KW-0804">Transcription</keyword>
<evidence type="ECO:0000256" key="3">
    <source>
        <dbReference type="ARBA" id="ARBA00023125"/>
    </source>
</evidence>
<evidence type="ECO:0000259" key="5">
    <source>
        <dbReference type="PROSITE" id="PS50931"/>
    </source>
</evidence>
<protein>
    <submittedName>
        <fullName evidence="6">LysR family transcriptional regulator</fullName>
    </submittedName>
</protein>
<dbReference type="PRINTS" id="PR00039">
    <property type="entry name" value="HTHLYSR"/>
</dbReference>
<evidence type="ECO:0000256" key="2">
    <source>
        <dbReference type="ARBA" id="ARBA00023015"/>
    </source>
</evidence>
<keyword evidence="2" id="KW-0805">Transcription regulation</keyword>
<dbReference type="InterPro" id="IPR005119">
    <property type="entry name" value="LysR_subst-bd"/>
</dbReference>
<dbReference type="PROSITE" id="PS50931">
    <property type="entry name" value="HTH_LYSR"/>
    <property type="match status" value="1"/>
</dbReference>
<evidence type="ECO:0000256" key="4">
    <source>
        <dbReference type="ARBA" id="ARBA00023163"/>
    </source>
</evidence>
<dbReference type="EMBL" id="CP159872">
    <property type="protein sequence ID" value="XCM79926.1"/>
    <property type="molecule type" value="Genomic_DNA"/>
</dbReference>
<dbReference type="Gene3D" id="3.40.190.290">
    <property type="match status" value="1"/>
</dbReference>
<evidence type="ECO:0000256" key="1">
    <source>
        <dbReference type="ARBA" id="ARBA00009437"/>
    </source>
</evidence>
<name>A0AAU8JVL8_9ACTN</name>
<dbReference type="GO" id="GO:0005829">
    <property type="term" value="C:cytosol"/>
    <property type="evidence" value="ECO:0007669"/>
    <property type="project" value="TreeGrafter"/>
</dbReference>
<keyword evidence="3" id="KW-0238">DNA-binding</keyword>
<dbReference type="GO" id="GO:0003700">
    <property type="term" value="F:DNA-binding transcription factor activity"/>
    <property type="evidence" value="ECO:0007669"/>
    <property type="project" value="InterPro"/>
</dbReference>
<accession>A0AAU8JVL8</accession>
<dbReference type="InterPro" id="IPR036388">
    <property type="entry name" value="WH-like_DNA-bd_sf"/>
</dbReference>
<dbReference type="FunFam" id="1.10.10.10:FF:000001">
    <property type="entry name" value="LysR family transcriptional regulator"/>
    <property type="match status" value="1"/>
</dbReference>
<dbReference type="SUPFAM" id="SSF53850">
    <property type="entry name" value="Periplasmic binding protein-like II"/>
    <property type="match status" value="1"/>
</dbReference>
<dbReference type="PANTHER" id="PTHR30419">
    <property type="entry name" value="HTH-TYPE TRANSCRIPTIONAL REGULATOR YBHD"/>
    <property type="match status" value="1"/>
</dbReference>
<dbReference type="CDD" id="cd05466">
    <property type="entry name" value="PBP2_LTTR_substrate"/>
    <property type="match status" value="1"/>
</dbReference>
<gene>
    <name evidence="6" type="ORF">ABWK59_13865</name>
</gene>
<dbReference type="Gene3D" id="1.10.10.10">
    <property type="entry name" value="Winged helix-like DNA-binding domain superfamily/Winged helix DNA-binding domain"/>
    <property type="match status" value="1"/>
</dbReference>
<dbReference type="Pfam" id="PF00126">
    <property type="entry name" value="HTH_1"/>
    <property type="match status" value="1"/>
</dbReference>
<dbReference type="SUPFAM" id="SSF46785">
    <property type="entry name" value="Winged helix' DNA-binding domain"/>
    <property type="match status" value="1"/>
</dbReference>
<proteinExistence type="inferred from homology"/>
<dbReference type="GO" id="GO:0003677">
    <property type="term" value="F:DNA binding"/>
    <property type="evidence" value="ECO:0007669"/>
    <property type="project" value="UniProtKB-KW"/>
</dbReference>
<dbReference type="Pfam" id="PF03466">
    <property type="entry name" value="LysR_substrate"/>
    <property type="match status" value="1"/>
</dbReference>
<dbReference type="RefSeq" id="WP_354640887.1">
    <property type="nucleotide sequence ID" value="NZ_CP159872.1"/>
</dbReference>
<dbReference type="InterPro" id="IPR050950">
    <property type="entry name" value="HTH-type_LysR_regulators"/>
</dbReference>
<evidence type="ECO:0000313" key="6">
    <source>
        <dbReference type="EMBL" id="XCM79926.1"/>
    </source>
</evidence>
<feature type="domain" description="HTH lysR-type" evidence="5">
    <location>
        <begin position="1"/>
        <end position="58"/>
    </location>
</feature>